<dbReference type="FunFam" id="3.40.50.300:FF:000508">
    <property type="entry name" value="ABC transporter C family member 5"/>
    <property type="match status" value="1"/>
</dbReference>
<organism evidence="16 19">
    <name type="scientific">Medicago truncatula</name>
    <name type="common">Barrel medic</name>
    <name type="synonym">Medicago tribuloides</name>
    <dbReference type="NCBI Taxonomy" id="3880"/>
    <lineage>
        <taxon>Eukaryota</taxon>
        <taxon>Viridiplantae</taxon>
        <taxon>Streptophyta</taxon>
        <taxon>Embryophyta</taxon>
        <taxon>Tracheophyta</taxon>
        <taxon>Spermatophyta</taxon>
        <taxon>Magnoliopsida</taxon>
        <taxon>eudicotyledons</taxon>
        <taxon>Gunneridae</taxon>
        <taxon>Pentapetalae</taxon>
        <taxon>rosids</taxon>
        <taxon>fabids</taxon>
        <taxon>Fabales</taxon>
        <taxon>Fabaceae</taxon>
        <taxon>Papilionoideae</taxon>
        <taxon>50 kb inversion clade</taxon>
        <taxon>NPAAA clade</taxon>
        <taxon>Hologalegina</taxon>
        <taxon>IRL clade</taxon>
        <taxon>Trifolieae</taxon>
        <taxon>Medicago</taxon>
    </lineage>
</organism>
<feature type="domain" description="ABC transporter" evidence="14">
    <location>
        <begin position="1046"/>
        <end position="1280"/>
    </location>
</feature>
<dbReference type="EMBL" id="CM001222">
    <property type="protein sequence ID" value="KEH25777.1"/>
    <property type="molecule type" value="Genomic_DNA"/>
</dbReference>
<dbReference type="CDD" id="cd03244">
    <property type="entry name" value="ABCC_MRP_domain2"/>
    <property type="match status" value="1"/>
</dbReference>
<keyword evidence="5 13" id="KW-0812">Transmembrane</keyword>
<dbReference type="PROSITE" id="PS50893">
    <property type="entry name" value="ABC_TRANSPORTER_2"/>
    <property type="match status" value="2"/>
</dbReference>
<keyword evidence="19" id="KW-1185">Reference proteome</keyword>
<reference evidence="17" key="5">
    <citation type="journal article" date="2018" name="Nat. Plants">
        <title>Whole-genome landscape of Medicago truncatula symbiotic genes.</title>
        <authorList>
            <person name="Pecrix Y."/>
            <person name="Gamas P."/>
            <person name="Carrere S."/>
        </authorList>
    </citation>
    <scope>NUCLEOTIDE SEQUENCE</scope>
    <source>
        <tissue evidence="17">Leaves</tissue>
    </source>
</reference>
<feature type="domain" description="ABC transmembrane type-1" evidence="15">
    <location>
        <begin position="733"/>
        <end position="1009"/>
    </location>
</feature>
<dbReference type="EnsemblPlants" id="KEH25777">
    <property type="protein sequence ID" value="KEH25777"/>
    <property type="gene ID" value="MTR_6g034270"/>
</dbReference>
<keyword evidence="11 13" id="KW-0472">Membrane</keyword>
<dbReference type="GO" id="GO:0005524">
    <property type="term" value="F:ATP binding"/>
    <property type="evidence" value="ECO:0007669"/>
    <property type="project" value="UniProtKB-KW"/>
</dbReference>
<dbReference type="InterPro" id="IPR017871">
    <property type="entry name" value="ABC_transporter-like_CS"/>
</dbReference>
<protein>
    <recommendedName>
        <fullName evidence="3">ABC-type xenobiotic transporter</fullName>
        <ecNumber evidence="3">7.6.2.2</ecNumber>
    </recommendedName>
</protein>
<proteinExistence type="inferred from homology"/>
<feature type="domain" description="ABC transmembrane type-1" evidence="15">
    <location>
        <begin position="123"/>
        <end position="403"/>
    </location>
</feature>
<dbReference type="GO" id="GO:0016020">
    <property type="term" value="C:membrane"/>
    <property type="evidence" value="ECO:0007669"/>
    <property type="project" value="UniProtKB-SubCell"/>
</dbReference>
<evidence type="ECO:0000256" key="10">
    <source>
        <dbReference type="ARBA" id="ARBA00022989"/>
    </source>
</evidence>
<evidence type="ECO:0000313" key="17">
    <source>
        <dbReference type="EMBL" id="RHN50954.1"/>
    </source>
</evidence>
<name>A0A072U7W7_MEDTR</name>
<dbReference type="CDD" id="cd03250">
    <property type="entry name" value="ABCC_MRP_domain1"/>
    <property type="match status" value="1"/>
</dbReference>
<dbReference type="GO" id="GO:0140359">
    <property type="term" value="F:ABC-type transporter activity"/>
    <property type="evidence" value="ECO:0000318"/>
    <property type="project" value="GO_Central"/>
</dbReference>
<evidence type="ECO:0000256" key="6">
    <source>
        <dbReference type="ARBA" id="ARBA00022737"/>
    </source>
</evidence>
<feature type="transmembrane region" description="Helical" evidence="13">
    <location>
        <begin position="729"/>
        <end position="749"/>
    </location>
</feature>
<dbReference type="InterPro" id="IPR050173">
    <property type="entry name" value="ABC_transporter_C-like"/>
</dbReference>
<dbReference type="PANTHER" id="PTHR24223:SF367">
    <property type="entry name" value="ABC-TYPE XENOBIOTIC TRANSPORTER"/>
    <property type="match status" value="1"/>
</dbReference>
<evidence type="ECO:0000313" key="20">
    <source>
        <dbReference type="Proteomes" id="UP000265566"/>
    </source>
</evidence>
<feature type="domain" description="ABC transporter" evidence="14">
    <location>
        <begin position="440"/>
        <end position="661"/>
    </location>
</feature>
<dbReference type="Gene3D" id="1.20.1560.10">
    <property type="entry name" value="ABC transporter type 1, transmembrane domain"/>
    <property type="match status" value="2"/>
</dbReference>
<dbReference type="EC" id="7.6.2.2" evidence="3"/>
<evidence type="ECO:0000256" key="11">
    <source>
        <dbReference type="ARBA" id="ARBA00023136"/>
    </source>
</evidence>
<dbReference type="FunFam" id="1.20.1560.10:FF:000002">
    <property type="entry name" value="ABC transporter C family member 5"/>
    <property type="match status" value="1"/>
</dbReference>
<dbReference type="SMART" id="SM00382">
    <property type="entry name" value="AAA"/>
    <property type="match status" value="2"/>
</dbReference>
<dbReference type="FunFam" id="1.20.1560.10:FF:000003">
    <property type="entry name" value="ABC transporter C family member 10"/>
    <property type="match status" value="1"/>
</dbReference>
<comment type="similarity">
    <text evidence="2">Belongs to the ABC transporter superfamily. ABCC family. Conjugate transporter (TC 3.A.1.208) subfamily.</text>
</comment>
<dbReference type="SUPFAM" id="SSF52540">
    <property type="entry name" value="P-loop containing nucleoside triphosphate hydrolases"/>
    <property type="match status" value="2"/>
</dbReference>
<evidence type="ECO:0000256" key="12">
    <source>
        <dbReference type="ARBA" id="ARBA00034018"/>
    </source>
</evidence>
<dbReference type="GO" id="GO:0016887">
    <property type="term" value="F:ATP hydrolysis activity"/>
    <property type="evidence" value="ECO:0007669"/>
    <property type="project" value="InterPro"/>
</dbReference>
<feature type="transmembrane region" description="Helical" evidence="13">
    <location>
        <begin position="122"/>
        <end position="143"/>
    </location>
</feature>
<gene>
    <name evidence="18" type="primary">25496028</name>
    <name evidence="16" type="ordered locus">MTR_6g034270</name>
    <name evidence="17" type="ORF">MtrunA17_Chr6g0463151</name>
</gene>
<dbReference type="SUPFAM" id="SSF90123">
    <property type="entry name" value="ABC transporter transmembrane region"/>
    <property type="match status" value="2"/>
</dbReference>
<keyword evidence="4" id="KW-0813">Transport</keyword>
<dbReference type="Pfam" id="PF00664">
    <property type="entry name" value="ABC_membrane"/>
    <property type="match status" value="2"/>
</dbReference>
<dbReference type="Gramene" id="rna35310">
    <property type="protein sequence ID" value="RHN50954.1"/>
    <property type="gene ID" value="gene35310"/>
</dbReference>
<evidence type="ECO:0000256" key="13">
    <source>
        <dbReference type="SAM" id="Phobius"/>
    </source>
</evidence>
<evidence type="ECO:0000256" key="3">
    <source>
        <dbReference type="ARBA" id="ARBA00012191"/>
    </source>
</evidence>
<keyword evidence="9" id="KW-1278">Translocase</keyword>
<dbReference type="HOGENOM" id="CLU_000604_27_0_1"/>
<dbReference type="InterPro" id="IPR003593">
    <property type="entry name" value="AAA+_ATPase"/>
</dbReference>
<dbReference type="InterPro" id="IPR011527">
    <property type="entry name" value="ABC1_TM_dom"/>
</dbReference>
<keyword evidence="7" id="KW-0547">Nucleotide-binding</keyword>
<evidence type="ECO:0000256" key="1">
    <source>
        <dbReference type="ARBA" id="ARBA00004141"/>
    </source>
</evidence>
<dbReference type="InterPro" id="IPR044746">
    <property type="entry name" value="ABCC_6TM_D1"/>
</dbReference>
<evidence type="ECO:0000313" key="16">
    <source>
        <dbReference type="EMBL" id="KEH25777.1"/>
    </source>
</evidence>
<keyword evidence="8" id="KW-0067">ATP-binding</keyword>
<dbReference type="OrthoDB" id="6500128at2759"/>
<dbReference type="Gene3D" id="3.40.50.300">
    <property type="entry name" value="P-loop containing nucleotide triphosphate hydrolases"/>
    <property type="match status" value="2"/>
</dbReference>
<reference evidence="20" key="4">
    <citation type="journal article" date="2018" name="Nat. Plants">
        <title>Whole-genome landscape of Medicago truncatula symbiotic genes.</title>
        <authorList>
            <person name="Pecrix Y."/>
            <person name="Staton S.E."/>
            <person name="Sallet E."/>
            <person name="Lelandais-Briere C."/>
            <person name="Moreau S."/>
            <person name="Carrere S."/>
            <person name="Blein T."/>
            <person name="Jardinaud M.F."/>
            <person name="Latrasse D."/>
            <person name="Zouine M."/>
            <person name="Zahm M."/>
            <person name="Kreplak J."/>
            <person name="Mayjonade B."/>
            <person name="Satge C."/>
            <person name="Perez M."/>
            <person name="Cauet S."/>
            <person name="Marande W."/>
            <person name="Chantry-Darmon C."/>
            <person name="Lopez-Roques C."/>
            <person name="Bouchez O."/>
            <person name="Berard A."/>
            <person name="Debelle F."/>
            <person name="Munos S."/>
            <person name="Bendahmane A."/>
            <person name="Berges H."/>
            <person name="Niebel A."/>
            <person name="Buitink J."/>
            <person name="Frugier F."/>
            <person name="Benhamed M."/>
            <person name="Crespi M."/>
            <person name="Gouzy J."/>
            <person name="Gamas P."/>
        </authorList>
    </citation>
    <scope>NUCLEOTIDE SEQUENCE [LARGE SCALE GENOMIC DNA]</scope>
    <source>
        <strain evidence="20">cv. Jemalong A17</strain>
    </source>
</reference>
<evidence type="ECO:0000256" key="4">
    <source>
        <dbReference type="ARBA" id="ARBA00022448"/>
    </source>
</evidence>
<sequence>MANFWSMICGNYGSYENDKEIGESLCAPLNGQFNEVDSVSNVTPFSKSGFISKIWFWWLNPLMKRGQEKTLLDEEIPGLRESERAETCYFSFVEQLNKQNQHEPSSHSSVLWTIIACHQREILITGFFALLKVLTLSSGPLLLNEFILVAEGNKSFEYEGYVLAISLFFIKILESLSQRQWYFRSRLIGMKVRSLLTAAIHKKILRLSNSARLVHSSGEIMNYMTVDAYRIGEFPFWFHKTWTTILQLCIALVILFRAIGLATVASLVVIILTVLCNTPLAKLQHKFQSKLMVAQDERLKASSEALVNMKVLKLYAWETHFKNSIYYLRNVELKLLSAVQLRRTYLVFLFWSSPMLVSSASFLVCYFLKVPLHASNVFTFVATLRLVQDPITGIPDVIAVIIQAKVAFARIVNFLQAQELQSENFKNRCLNDNLKGSVFIESADFSWESNAIKPTLRSINLDVKHGQRVAICGEVGSGKSTILATILGEISNTKGDIEVHGKFAYVSQTSWIQTGTIRENILFGSELDDQRYQETLRRSSLVKDLELFPYGDLTEIGERGVNLSGGQKQRIQLARALYQNADLYLLDDPFSAVDAHTAKKLFNEYIMEGLKGKTILLVTHQVDFLPAFDYILLMSDGVILQAGSYHDLLTSSTEFQGLVGAHKNTAGSDQLLNANFSQRHSTSIKITQALVEKRFAAPNGKQLIKQEERERGDLGLRPYLQYMNQMKGYIYFVVASLCHLIFVVCQIFQNSWLAANVDNPRVSTLQLILVYFLIGVSSTFFLLIRSLLLVALGLQSSKNLFSLLMNSLFRAPMSFYDSTPSGRILSRVSSDLSIMDTDIPFSLTFAVAGTLVFYSSLTVLAVVTWQVLVLAIPMVYVAIYLQRYYFAVAKEVMRINGTTKSSIANHVAETVAGAMTIRAFKEEAHSFEKNLCLIDLNASAFFHSFASNEWLIQRLETISAVVLTAAALCIVMLPSGTFTSGIIGMALTYGLSLNGALIFSIQNQCTLANNIISVERLNQYMHIESEAEEIVEENRSPSNWPVAGKVEINDLKIRYRPDGPLVLHGITCTFKAGHKIGIVGRTGSGKSTLISALFRLVEPAGGKIIVDGIDISSIGLHDLRSRFGIIPQEPTLFNGTVRYNLDPLSQHTDQEIWEVLGKCQLREVVQGKEEGLNSSVVEDGSNWSMGQRQLFCLGRVLLRRSRILVLDEATASIDNSTDLILQKTIRAEFADCTVITVAHRIPTVMDCTMVLAISDGKLAEYDEPTNLMKREESLFRKLVKEYWSNSQSAESN</sequence>
<reference evidence="16 19" key="1">
    <citation type="journal article" date="2011" name="Nature">
        <title>The Medicago genome provides insight into the evolution of rhizobial symbioses.</title>
        <authorList>
            <person name="Young N.D."/>
            <person name="Debelle F."/>
            <person name="Oldroyd G.E."/>
            <person name="Geurts R."/>
            <person name="Cannon S.B."/>
            <person name="Udvardi M.K."/>
            <person name="Benedito V.A."/>
            <person name="Mayer K.F."/>
            <person name="Gouzy J."/>
            <person name="Schoof H."/>
            <person name="Van de Peer Y."/>
            <person name="Proost S."/>
            <person name="Cook D.R."/>
            <person name="Meyers B.C."/>
            <person name="Spannagl M."/>
            <person name="Cheung F."/>
            <person name="De Mita S."/>
            <person name="Krishnakumar V."/>
            <person name="Gundlach H."/>
            <person name="Zhou S."/>
            <person name="Mudge J."/>
            <person name="Bharti A.K."/>
            <person name="Murray J.D."/>
            <person name="Naoumkina M.A."/>
            <person name="Rosen B."/>
            <person name="Silverstein K.A."/>
            <person name="Tang H."/>
            <person name="Rombauts S."/>
            <person name="Zhao P.X."/>
            <person name="Zhou P."/>
            <person name="Barbe V."/>
            <person name="Bardou P."/>
            <person name="Bechner M."/>
            <person name="Bellec A."/>
            <person name="Berger A."/>
            <person name="Berges H."/>
            <person name="Bidwell S."/>
            <person name="Bisseling T."/>
            <person name="Choisne N."/>
            <person name="Couloux A."/>
            <person name="Denny R."/>
            <person name="Deshpande S."/>
            <person name="Dai X."/>
            <person name="Doyle J.J."/>
            <person name="Dudez A.M."/>
            <person name="Farmer A.D."/>
            <person name="Fouteau S."/>
            <person name="Franken C."/>
            <person name="Gibelin C."/>
            <person name="Gish J."/>
            <person name="Goldstein S."/>
            <person name="Gonzalez A.J."/>
            <person name="Green P.J."/>
            <person name="Hallab A."/>
            <person name="Hartog M."/>
            <person name="Hua A."/>
            <person name="Humphray S.J."/>
            <person name="Jeong D.H."/>
            <person name="Jing Y."/>
            <person name="Jocker A."/>
            <person name="Kenton S.M."/>
            <person name="Kim D.J."/>
            <person name="Klee K."/>
            <person name="Lai H."/>
            <person name="Lang C."/>
            <person name="Lin S."/>
            <person name="Macmil S.L."/>
            <person name="Magdelenat G."/>
            <person name="Matthews L."/>
            <person name="McCorrison J."/>
            <person name="Monaghan E.L."/>
            <person name="Mun J.H."/>
            <person name="Najar F.Z."/>
            <person name="Nicholson C."/>
            <person name="Noirot C."/>
            <person name="O'Bleness M."/>
            <person name="Paule C.R."/>
            <person name="Poulain J."/>
            <person name="Prion F."/>
            <person name="Qin B."/>
            <person name="Qu C."/>
            <person name="Retzel E.F."/>
            <person name="Riddle C."/>
            <person name="Sallet E."/>
            <person name="Samain S."/>
            <person name="Samson N."/>
            <person name="Sanders I."/>
            <person name="Saurat O."/>
            <person name="Scarpelli C."/>
            <person name="Schiex T."/>
            <person name="Segurens B."/>
            <person name="Severin A.J."/>
            <person name="Sherrier D.J."/>
            <person name="Shi R."/>
            <person name="Sims S."/>
            <person name="Singer S.R."/>
            <person name="Sinharoy S."/>
            <person name="Sterck L."/>
            <person name="Viollet A."/>
            <person name="Wang B.B."/>
            <person name="Wang K."/>
            <person name="Wang M."/>
            <person name="Wang X."/>
            <person name="Warfsmann J."/>
            <person name="Weissenbach J."/>
            <person name="White D.D."/>
            <person name="White J.D."/>
            <person name="Wiley G.B."/>
            <person name="Wincker P."/>
            <person name="Xing Y."/>
            <person name="Yang L."/>
            <person name="Yao Z."/>
            <person name="Ying F."/>
            <person name="Zhai J."/>
            <person name="Zhou L."/>
            <person name="Zuber A."/>
            <person name="Denarie J."/>
            <person name="Dixon R.A."/>
            <person name="May G.D."/>
            <person name="Schwartz D.C."/>
            <person name="Rogers J."/>
            <person name="Quetier F."/>
            <person name="Town C.D."/>
            <person name="Roe B.A."/>
        </authorList>
    </citation>
    <scope>NUCLEOTIDE SEQUENCE [LARGE SCALE GENOMIC DNA]</scope>
    <source>
        <strain evidence="16">A17</strain>
        <strain evidence="18 19">cv. Jemalong A17</strain>
    </source>
</reference>
<feature type="transmembrane region" description="Helical" evidence="13">
    <location>
        <begin position="769"/>
        <end position="794"/>
    </location>
</feature>
<comment type="subcellular location">
    <subcellularLocation>
        <location evidence="1">Membrane</location>
        <topology evidence="1">Multi-pass membrane protein</topology>
    </subcellularLocation>
</comment>
<dbReference type="InterPro" id="IPR003439">
    <property type="entry name" value="ABC_transporter-like_ATP-bd"/>
</dbReference>
<dbReference type="CDD" id="cd18580">
    <property type="entry name" value="ABC_6TM_ABCC_D2"/>
    <property type="match status" value="1"/>
</dbReference>
<dbReference type="InterPro" id="IPR027417">
    <property type="entry name" value="P-loop_NTPase"/>
</dbReference>
<dbReference type="InterPro" id="IPR044726">
    <property type="entry name" value="ABCC_6TM_D2"/>
</dbReference>
<dbReference type="Proteomes" id="UP000265566">
    <property type="component" value="Chromosome 6"/>
</dbReference>
<evidence type="ECO:0000256" key="7">
    <source>
        <dbReference type="ARBA" id="ARBA00022741"/>
    </source>
</evidence>
<dbReference type="PROSITE" id="PS00211">
    <property type="entry name" value="ABC_TRANSPORTER_1"/>
    <property type="match status" value="1"/>
</dbReference>
<feature type="transmembrane region" description="Helical" evidence="13">
    <location>
        <begin position="839"/>
        <end position="857"/>
    </location>
</feature>
<dbReference type="CDD" id="cd18579">
    <property type="entry name" value="ABC_6TM_ABCC_D1"/>
    <property type="match status" value="1"/>
</dbReference>
<feature type="transmembrane region" description="Helical" evidence="13">
    <location>
        <begin position="345"/>
        <end position="368"/>
    </location>
</feature>
<evidence type="ECO:0000256" key="9">
    <source>
        <dbReference type="ARBA" id="ARBA00022967"/>
    </source>
</evidence>
<comment type="catalytic activity">
    <reaction evidence="12">
        <text>ATP + H2O + xenobioticSide 1 = ADP + phosphate + xenobioticSide 2.</text>
        <dbReference type="EC" id="7.6.2.2"/>
    </reaction>
</comment>
<keyword evidence="10 13" id="KW-1133">Transmembrane helix</keyword>
<feature type="transmembrane region" description="Helical" evidence="13">
    <location>
        <begin position="248"/>
        <end position="275"/>
    </location>
</feature>
<dbReference type="Pfam" id="PF00005">
    <property type="entry name" value="ABC_tran"/>
    <property type="match status" value="2"/>
</dbReference>
<evidence type="ECO:0000256" key="8">
    <source>
        <dbReference type="ARBA" id="ARBA00022840"/>
    </source>
</evidence>
<feature type="transmembrane region" description="Helical" evidence="13">
    <location>
        <begin position="158"/>
        <end position="176"/>
    </location>
</feature>
<dbReference type="Proteomes" id="UP000002051">
    <property type="component" value="Chromosome 6"/>
</dbReference>
<dbReference type="EMBL" id="PSQE01000006">
    <property type="protein sequence ID" value="RHN50954.1"/>
    <property type="molecule type" value="Genomic_DNA"/>
</dbReference>
<evidence type="ECO:0000313" key="19">
    <source>
        <dbReference type="Proteomes" id="UP000002051"/>
    </source>
</evidence>
<evidence type="ECO:0000313" key="18">
    <source>
        <dbReference type="EnsemblPlants" id="KEH25777"/>
    </source>
</evidence>
<dbReference type="PANTHER" id="PTHR24223">
    <property type="entry name" value="ATP-BINDING CASSETTE SUB-FAMILY C"/>
    <property type="match status" value="1"/>
</dbReference>
<reference evidence="16 19" key="2">
    <citation type="journal article" date="2014" name="BMC Genomics">
        <title>An improved genome release (version Mt4.0) for the model legume Medicago truncatula.</title>
        <authorList>
            <person name="Tang H."/>
            <person name="Krishnakumar V."/>
            <person name="Bidwell S."/>
            <person name="Rosen B."/>
            <person name="Chan A."/>
            <person name="Zhou S."/>
            <person name="Gentzbittel L."/>
            <person name="Childs K.L."/>
            <person name="Yandell M."/>
            <person name="Gundlach H."/>
            <person name="Mayer K.F."/>
            <person name="Schwartz D.C."/>
            <person name="Town C.D."/>
        </authorList>
    </citation>
    <scope>GENOME REANNOTATION</scope>
    <source>
        <strain evidence="16">A17</strain>
        <strain evidence="18 19">cv. Jemalong A17</strain>
    </source>
</reference>
<dbReference type="GO" id="GO:0008559">
    <property type="term" value="F:ABC-type xenobiotic transporter activity"/>
    <property type="evidence" value="ECO:0007669"/>
    <property type="project" value="UniProtKB-EC"/>
</dbReference>
<feature type="transmembrane region" description="Helical" evidence="13">
    <location>
        <begin position="863"/>
        <end position="881"/>
    </location>
</feature>
<dbReference type="PROSITE" id="PS50929">
    <property type="entry name" value="ABC_TM1F"/>
    <property type="match status" value="2"/>
</dbReference>
<dbReference type="FunFam" id="3.40.50.300:FF:000169">
    <property type="entry name" value="ABC transporter C family member 3"/>
    <property type="match status" value="1"/>
</dbReference>
<evidence type="ECO:0000259" key="14">
    <source>
        <dbReference type="PROSITE" id="PS50893"/>
    </source>
</evidence>
<evidence type="ECO:0000256" key="2">
    <source>
        <dbReference type="ARBA" id="ARBA00009726"/>
    </source>
</evidence>
<dbReference type="KEGG" id="mtr:25496028"/>
<keyword evidence="17" id="KW-0378">Hydrolase</keyword>
<evidence type="ECO:0000259" key="15">
    <source>
        <dbReference type="PROSITE" id="PS50929"/>
    </source>
</evidence>
<keyword evidence="6" id="KW-0677">Repeat</keyword>
<reference evidence="18" key="3">
    <citation type="submission" date="2015-04" db="UniProtKB">
        <authorList>
            <consortium name="EnsemblPlants"/>
        </authorList>
    </citation>
    <scope>IDENTIFICATION</scope>
    <source>
        <strain evidence="18">cv. Jemalong A17</strain>
    </source>
</reference>
<evidence type="ECO:0000256" key="5">
    <source>
        <dbReference type="ARBA" id="ARBA00022692"/>
    </source>
</evidence>
<dbReference type="InterPro" id="IPR036640">
    <property type="entry name" value="ABC1_TM_sf"/>
</dbReference>
<accession>A0A072U7W7</accession>
<feature type="transmembrane region" description="Helical" evidence="13">
    <location>
        <begin position="957"/>
        <end position="976"/>
    </location>
</feature>
<dbReference type="GO" id="GO:0055085">
    <property type="term" value="P:transmembrane transport"/>
    <property type="evidence" value="ECO:0000318"/>
    <property type="project" value="GO_Central"/>
</dbReference>